<feature type="compositionally biased region" description="Basic and acidic residues" evidence="1">
    <location>
        <begin position="63"/>
        <end position="75"/>
    </location>
</feature>
<feature type="domain" description="Helix-hairpin-helix DNA-binding motif class 1" evidence="3">
    <location>
        <begin position="446"/>
        <end position="465"/>
    </location>
</feature>
<organism evidence="4 5">
    <name type="scientific">Cellulosimicrobium protaetiae</name>
    <dbReference type="NCBI Taxonomy" id="2587808"/>
    <lineage>
        <taxon>Bacteria</taxon>
        <taxon>Bacillati</taxon>
        <taxon>Actinomycetota</taxon>
        <taxon>Actinomycetes</taxon>
        <taxon>Micrococcales</taxon>
        <taxon>Promicromonosporaceae</taxon>
        <taxon>Cellulosimicrobium</taxon>
    </lineage>
</organism>
<dbReference type="SUPFAM" id="SSF47781">
    <property type="entry name" value="RuvA domain 2-like"/>
    <property type="match status" value="1"/>
</dbReference>
<keyword evidence="5" id="KW-1185">Reference proteome</keyword>
<sequence length="468" mass="46871">MSTPRHEPRQHARPGRDPARESAVVRQRLRAVAGTGRPALAWHPATAALPTVSRADADARPVHWDVPHPAADDIPWRGALGLPTDAPHDRAEASEPGEAAVGRGSEARRVERTGWLPERPGAVDASPAHEPVPGHDPALRHDLAPDHDPLLDHDSSSGHDREPGDGSGLVPGRRQQSEPSGARPSVGARPGSAEAAVDRLRYRAAATAASAYTAAHGHPTAHSGFADLGEEGRPRWGLRPRVAVAALVVVLALAAGVVLLRSPVGGVEPMARLDVAGAGAVATGPGSEAGAAGGTGGTDAAPDGGETGSPDAGDGTPVPTAGDPGAEVVVHVVGQVAAPGLVKVAAKARVADALEAAGGATPEADLAALNLARTVTDGEQIVVPRPGEAVPAPAPASGAVAGTAGAPVDLNAADAAALDALPGIGPVLAERIVAWRTENGPFTTVDELGEVSGIGPAVLADVRDLVRV</sequence>
<evidence type="ECO:0000313" key="5">
    <source>
        <dbReference type="Proteomes" id="UP000451354"/>
    </source>
</evidence>
<protein>
    <recommendedName>
        <fullName evidence="3">Helix-hairpin-helix DNA-binding motif class 1 domain-containing protein</fullName>
    </recommendedName>
</protein>
<name>A0A6M5UEH1_9MICO</name>
<evidence type="ECO:0000256" key="1">
    <source>
        <dbReference type="SAM" id="MobiDB-lite"/>
    </source>
</evidence>
<proteinExistence type="predicted"/>
<evidence type="ECO:0000313" key="4">
    <source>
        <dbReference type="EMBL" id="QJW36414.1"/>
    </source>
</evidence>
<evidence type="ECO:0000259" key="3">
    <source>
        <dbReference type="SMART" id="SM00278"/>
    </source>
</evidence>
<evidence type="ECO:0000256" key="2">
    <source>
        <dbReference type="SAM" id="Phobius"/>
    </source>
</evidence>
<dbReference type="Proteomes" id="UP000451354">
    <property type="component" value="Chromosome"/>
</dbReference>
<accession>A0A6M5UEH1</accession>
<feature type="region of interest" description="Disordered" evidence="1">
    <location>
        <begin position="1"/>
        <end position="26"/>
    </location>
</feature>
<keyword evidence="2" id="KW-1133">Transmembrane helix</keyword>
<feature type="compositionally biased region" description="Basic and acidic residues" evidence="1">
    <location>
        <begin position="137"/>
        <end position="164"/>
    </location>
</feature>
<dbReference type="AlphaFoldDB" id="A0A6M5UEH1"/>
<feature type="compositionally biased region" description="Basic and acidic residues" evidence="1">
    <location>
        <begin position="1"/>
        <end position="20"/>
    </location>
</feature>
<dbReference type="Gene3D" id="3.10.560.10">
    <property type="entry name" value="Outer membrane lipoprotein wza domain like"/>
    <property type="match status" value="1"/>
</dbReference>
<dbReference type="RefSeq" id="WP_154798407.1">
    <property type="nucleotide sequence ID" value="NZ_CP052757.1"/>
</dbReference>
<dbReference type="InterPro" id="IPR051675">
    <property type="entry name" value="Endo/Exo/Phosphatase_dom_1"/>
</dbReference>
<dbReference type="Gene3D" id="1.10.150.320">
    <property type="entry name" value="Photosystem II 12 kDa extrinsic protein"/>
    <property type="match status" value="1"/>
</dbReference>
<dbReference type="GO" id="GO:0006281">
    <property type="term" value="P:DNA repair"/>
    <property type="evidence" value="ECO:0007669"/>
    <property type="project" value="InterPro"/>
</dbReference>
<reference evidence="5" key="1">
    <citation type="journal article" date="2022" name="Int. J. Syst. Evol. Microbiol.">
        <title>Cellulosimicrobium protaetiae sp. nov., isolated from the gut of the larva of Protaetia brevitarsis seulensis.</title>
        <authorList>
            <person name="Le Han H."/>
            <person name="Nguyen T.T.H."/>
            <person name="Li Z."/>
            <person name="Shin N.R."/>
            <person name="Kim S.G."/>
        </authorList>
    </citation>
    <scope>NUCLEOTIDE SEQUENCE [LARGE SCALE GENOMIC DNA]</scope>
    <source>
        <strain evidence="5">BI34</strain>
    </source>
</reference>
<dbReference type="KEGG" id="cprt:FIC82_009650"/>
<keyword evidence="2" id="KW-0812">Transmembrane</keyword>
<dbReference type="Pfam" id="PF10531">
    <property type="entry name" value="SLBB"/>
    <property type="match status" value="1"/>
</dbReference>
<feature type="domain" description="Helix-hairpin-helix DNA-binding motif class 1" evidence="3">
    <location>
        <begin position="416"/>
        <end position="435"/>
    </location>
</feature>
<keyword evidence="2" id="KW-0472">Membrane</keyword>
<dbReference type="InterPro" id="IPR019554">
    <property type="entry name" value="Soluble_ligand-bd"/>
</dbReference>
<dbReference type="PANTHER" id="PTHR21180">
    <property type="entry name" value="ENDONUCLEASE/EXONUCLEASE/PHOSPHATASE FAMILY DOMAIN-CONTAINING PROTEIN 1"/>
    <property type="match status" value="1"/>
</dbReference>
<feature type="transmembrane region" description="Helical" evidence="2">
    <location>
        <begin position="242"/>
        <end position="260"/>
    </location>
</feature>
<feature type="region of interest" description="Disordered" evidence="1">
    <location>
        <begin position="283"/>
        <end position="324"/>
    </location>
</feature>
<dbReference type="GO" id="GO:0003677">
    <property type="term" value="F:DNA binding"/>
    <property type="evidence" value="ECO:0007669"/>
    <property type="project" value="InterPro"/>
</dbReference>
<dbReference type="OrthoDB" id="9758724at2"/>
<dbReference type="Pfam" id="PF12836">
    <property type="entry name" value="HHH_3"/>
    <property type="match status" value="1"/>
</dbReference>
<dbReference type="GO" id="GO:0015627">
    <property type="term" value="C:type II protein secretion system complex"/>
    <property type="evidence" value="ECO:0007669"/>
    <property type="project" value="TreeGrafter"/>
</dbReference>
<feature type="region of interest" description="Disordered" evidence="1">
    <location>
        <begin position="63"/>
        <end position="194"/>
    </location>
</feature>
<dbReference type="InterPro" id="IPR010994">
    <property type="entry name" value="RuvA_2-like"/>
</dbReference>
<gene>
    <name evidence="4" type="ORF">FIC82_009650</name>
</gene>
<dbReference type="SMART" id="SM00278">
    <property type="entry name" value="HhH1"/>
    <property type="match status" value="2"/>
</dbReference>
<dbReference type="GO" id="GO:0015628">
    <property type="term" value="P:protein secretion by the type II secretion system"/>
    <property type="evidence" value="ECO:0007669"/>
    <property type="project" value="TreeGrafter"/>
</dbReference>
<dbReference type="InterPro" id="IPR003583">
    <property type="entry name" value="Hlx-hairpin-Hlx_DNA-bd_motif"/>
</dbReference>
<dbReference type="EMBL" id="CP052757">
    <property type="protein sequence ID" value="QJW36414.1"/>
    <property type="molecule type" value="Genomic_DNA"/>
</dbReference>
<dbReference type="PANTHER" id="PTHR21180:SF32">
    <property type="entry name" value="ENDONUCLEASE_EXONUCLEASE_PHOSPHATASE FAMILY DOMAIN-CONTAINING PROTEIN 1"/>
    <property type="match status" value="1"/>
</dbReference>